<organism evidence="10 11">
    <name type="scientific">Petromyzon marinus</name>
    <name type="common">Sea lamprey</name>
    <dbReference type="NCBI Taxonomy" id="7757"/>
    <lineage>
        <taxon>Eukaryota</taxon>
        <taxon>Metazoa</taxon>
        <taxon>Chordata</taxon>
        <taxon>Craniata</taxon>
        <taxon>Vertebrata</taxon>
        <taxon>Cyclostomata</taxon>
        <taxon>Hyperoartia</taxon>
        <taxon>Petromyzontiformes</taxon>
        <taxon>Petromyzontidae</taxon>
        <taxon>Petromyzon</taxon>
    </lineage>
</organism>
<dbReference type="InterPro" id="IPR036438">
    <property type="entry name" value="Insulin-like_sf"/>
</dbReference>
<dbReference type="RefSeq" id="XP_032812951.1">
    <property type="nucleotide sequence ID" value="XM_032957060.1"/>
</dbReference>
<feature type="domain" description="Insulin-like" evidence="9">
    <location>
        <begin position="64"/>
        <end position="193"/>
    </location>
</feature>
<comment type="subunit">
    <text evidence="3">Heterodimer of a B chain and an A chain linked by two disulfide bonds.</text>
</comment>
<dbReference type="AlphaFoldDB" id="A0AAJ7T7T4"/>
<dbReference type="SUPFAM" id="SSF56994">
    <property type="entry name" value="Insulin-like"/>
    <property type="match status" value="1"/>
</dbReference>
<feature type="signal peptide" evidence="8">
    <location>
        <begin position="1"/>
        <end position="32"/>
    </location>
</feature>
<keyword evidence="8" id="KW-0732">Signal</keyword>
<evidence type="ECO:0000259" key="9">
    <source>
        <dbReference type="SMART" id="SM00078"/>
    </source>
</evidence>
<keyword evidence="4" id="KW-0964">Secreted</keyword>
<evidence type="ECO:0000256" key="2">
    <source>
        <dbReference type="ARBA" id="ARBA00009034"/>
    </source>
</evidence>
<protein>
    <submittedName>
        <fullName evidence="11">Relaxin-3-like</fullName>
    </submittedName>
</protein>
<sequence>MIPRAAHVRPRLALLAPLLFALLASRWGATGATGGPGAGGGPAALLMGAAPAAFAAGGGSRGGVKLCGREFIRAVIFACGGSRWKRGGGGGLGGAGEAAVVDLVSDRDPLFSEPHSWLGSQSLDPWEGGAAAEGAESPAGSVGFLGGLLRSLDLAQGALGGVGGGRRKRDLAGGLSSVCCKWGCTRGEINALC</sequence>
<dbReference type="GO" id="GO:0005576">
    <property type="term" value="C:extracellular region"/>
    <property type="evidence" value="ECO:0007669"/>
    <property type="project" value="UniProtKB-SubCell"/>
</dbReference>
<feature type="chain" id="PRO_5042462196" evidence="8">
    <location>
        <begin position="33"/>
        <end position="193"/>
    </location>
</feature>
<keyword evidence="10" id="KW-1185">Reference proteome</keyword>
<feature type="region of interest" description="Disordered" evidence="7">
    <location>
        <begin position="116"/>
        <end position="135"/>
    </location>
</feature>
<comment type="subcellular location">
    <subcellularLocation>
        <location evidence="1">Secreted</location>
    </subcellularLocation>
</comment>
<dbReference type="InterPro" id="IPR022353">
    <property type="entry name" value="Insulin_CS"/>
</dbReference>
<evidence type="ECO:0000256" key="3">
    <source>
        <dbReference type="ARBA" id="ARBA00011207"/>
    </source>
</evidence>
<dbReference type="Proteomes" id="UP001318040">
    <property type="component" value="Chromosome 1"/>
</dbReference>
<accession>A0AAJ7T7T4</accession>
<comment type="similarity">
    <text evidence="2">Belongs to the insulin family.</text>
</comment>
<evidence type="ECO:0000313" key="11">
    <source>
        <dbReference type="RefSeq" id="XP_032812951.1"/>
    </source>
</evidence>
<dbReference type="GO" id="GO:0001664">
    <property type="term" value="F:G protein-coupled receptor binding"/>
    <property type="evidence" value="ECO:0007669"/>
    <property type="project" value="TreeGrafter"/>
</dbReference>
<dbReference type="KEGG" id="pmrn:116943826"/>
<evidence type="ECO:0000256" key="7">
    <source>
        <dbReference type="SAM" id="MobiDB-lite"/>
    </source>
</evidence>
<dbReference type="SMART" id="SM00078">
    <property type="entry name" value="IlGF"/>
    <property type="match status" value="1"/>
</dbReference>
<evidence type="ECO:0000256" key="6">
    <source>
        <dbReference type="ARBA" id="ARBA00023157"/>
    </source>
</evidence>
<dbReference type="PANTHER" id="PTHR20968">
    <property type="entry name" value="ILGF DOMAIN-CONTAINING PROTEIN"/>
    <property type="match status" value="1"/>
</dbReference>
<keyword evidence="6" id="KW-1015">Disulfide bond</keyword>
<dbReference type="GO" id="GO:0005179">
    <property type="term" value="F:hormone activity"/>
    <property type="evidence" value="ECO:0007669"/>
    <property type="project" value="UniProtKB-KW"/>
</dbReference>
<evidence type="ECO:0000256" key="1">
    <source>
        <dbReference type="ARBA" id="ARBA00004613"/>
    </source>
</evidence>
<evidence type="ECO:0000256" key="4">
    <source>
        <dbReference type="ARBA" id="ARBA00022525"/>
    </source>
</evidence>
<proteinExistence type="inferred from homology"/>
<dbReference type="InterPro" id="IPR051777">
    <property type="entry name" value="Insulin-like_neuro_ligands"/>
</dbReference>
<keyword evidence="5" id="KW-0372">Hormone</keyword>
<evidence type="ECO:0000256" key="8">
    <source>
        <dbReference type="SAM" id="SignalP"/>
    </source>
</evidence>
<dbReference type="InterPro" id="IPR016179">
    <property type="entry name" value="Insulin-like"/>
</dbReference>
<evidence type="ECO:0000256" key="5">
    <source>
        <dbReference type="ARBA" id="ARBA00022702"/>
    </source>
</evidence>
<gene>
    <name evidence="11" type="primary">LOC116943826</name>
</gene>
<dbReference type="PROSITE" id="PS00262">
    <property type="entry name" value="INSULIN"/>
    <property type="match status" value="1"/>
</dbReference>
<reference evidence="11" key="1">
    <citation type="submission" date="2025-08" db="UniProtKB">
        <authorList>
            <consortium name="RefSeq"/>
        </authorList>
    </citation>
    <scope>IDENTIFICATION</scope>
    <source>
        <tissue evidence="11">Sperm</tissue>
    </source>
</reference>
<name>A0AAJ7T7T4_PETMA</name>
<evidence type="ECO:0000313" key="10">
    <source>
        <dbReference type="Proteomes" id="UP001318040"/>
    </source>
</evidence>